<comment type="subcellular location">
    <subcellularLocation>
        <location evidence="2">Nucleus</location>
        <location evidence="2">Nucleolus</location>
    </subcellularLocation>
    <subcellularLocation>
        <location evidence="3">Nucleus</location>
        <location evidence="3">Nucleoplasm</location>
    </subcellularLocation>
</comment>
<comment type="similarity">
    <text evidence="7">Belongs to the Nudix hydrolase family. NUDT16 subfamily.</text>
</comment>
<comment type="catalytic activity">
    <reaction evidence="15">
        <text>IDP + H2O = IMP + phosphate + H(+)</text>
        <dbReference type="Rhea" id="RHEA:35207"/>
        <dbReference type="ChEBI" id="CHEBI:15377"/>
        <dbReference type="ChEBI" id="CHEBI:15378"/>
        <dbReference type="ChEBI" id="CHEBI:43474"/>
        <dbReference type="ChEBI" id="CHEBI:58053"/>
        <dbReference type="ChEBI" id="CHEBI:58280"/>
        <dbReference type="EC" id="3.6.1.64"/>
    </reaction>
    <physiologicalReaction direction="left-to-right" evidence="15">
        <dbReference type="Rhea" id="RHEA:35208"/>
    </physiologicalReaction>
</comment>
<keyword evidence="6" id="KW-0539">Nucleus</keyword>
<dbReference type="Gene3D" id="3.90.79.10">
    <property type="entry name" value="Nucleoside Triphosphate Pyrophosphohydrolase"/>
    <property type="match status" value="1"/>
</dbReference>
<evidence type="ECO:0000259" key="17">
    <source>
        <dbReference type="PROSITE" id="PS51462"/>
    </source>
</evidence>
<dbReference type="InterPro" id="IPR054754">
    <property type="entry name" value="NudT16"/>
</dbReference>
<evidence type="ECO:0000256" key="6">
    <source>
        <dbReference type="ARBA" id="ARBA00023242"/>
    </source>
</evidence>
<dbReference type="EC" id="3.6.1.64" evidence="8"/>
<evidence type="ECO:0000256" key="5">
    <source>
        <dbReference type="ARBA" id="ARBA00023080"/>
    </source>
</evidence>
<keyword evidence="4" id="KW-0694">RNA-binding</keyword>
<evidence type="ECO:0000256" key="15">
    <source>
        <dbReference type="ARBA" id="ARBA00047875"/>
    </source>
</evidence>
<evidence type="ECO:0000256" key="3">
    <source>
        <dbReference type="ARBA" id="ARBA00004642"/>
    </source>
</evidence>
<evidence type="ECO:0000256" key="9">
    <source>
        <dbReference type="ARBA" id="ARBA00039871"/>
    </source>
</evidence>
<evidence type="ECO:0000256" key="11">
    <source>
        <dbReference type="ARBA" id="ARBA00041656"/>
    </source>
</evidence>
<feature type="domain" description="Nudix hydrolase" evidence="17">
    <location>
        <begin position="39"/>
        <end position="194"/>
    </location>
</feature>
<dbReference type="Pfam" id="PF22327">
    <property type="entry name" value="Nudt16-like"/>
    <property type="match status" value="1"/>
</dbReference>
<evidence type="ECO:0000256" key="14">
    <source>
        <dbReference type="ARBA" id="ARBA00047661"/>
    </source>
</evidence>
<dbReference type="GO" id="GO:0005654">
    <property type="term" value="C:nucleoplasm"/>
    <property type="evidence" value="ECO:0007669"/>
    <property type="project" value="UniProtKB-SubCell"/>
</dbReference>
<evidence type="ECO:0000256" key="8">
    <source>
        <dbReference type="ARBA" id="ARBA00038899"/>
    </source>
</evidence>
<dbReference type="InterPro" id="IPR000086">
    <property type="entry name" value="NUDIX_hydrolase_dom"/>
</dbReference>
<dbReference type="AlphaFoldDB" id="A0ABD3USE3"/>
<evidence type="ECO:0000256" key="4">
    <source>
        <dbReference type="ARBA" id="ARBA00022884"/>
    </source>
</evidence>
<dbReference type="Proteomes" id="UP001634394">
    <property type="component" value="Unassembled WGS sequence"/>
</dbReference>
<comment type="caution">
    <text evidence="18">The sequence shown here is derived from an EMBL/GenBank/DDBJ whole genome shotgun (WGS) entry which is preliminary data.</text>
</comment>
<dbReference type="EMBL" id="JBJQND010000015">
    <property type="protein sequence ID" value="KAL3852422.1"/>
    <property type="molecule type" value="Genomic_DNA"/>
</dbReference>
<evidence type="ECO:0000256" key="10">
    <source>
        <dbReference type="ARBA" id="ARBA00041450"/>
    </source>
</evidence>
<evidence type="ECO:0000256" key="13">
    <source>
        <dbReference type="ARBA" id="ARBA00043162"/>
    </source>
</evidence>
<organism evidence="18 19">
    <name type="scientific">Sinanodonta woodiana</name>
    <name type="common">Chinese pond mussel</name>
    <name type="synonym">Anodonta woodiana</name>
    <dbReference type="NCBI Taxonomy" id="1069815"/>
    <lineage>
        <taxon>Eukaryota</taxon>
        <taxon>Metazoa</taxon>
        <taxon>Spiralia</taxon>
        <taxon>Lophotrochozoa</taxon>
        <taxon>Mollusca</taxon>
        <taxon>Bivalvia</taxon>
        <taxon>Autobranchia</taxon>
        <taxon>Heteroconchia</taxon>
        <taxon>Palaeoheterodonta</taxon>
        <taxon>Unionida</taxon>
        <taxon>Unionoidea</taxon>
        <taxon>Unionidae</taxon>
        <taxon>Unioninae</taxon>
        <taxon>Sinanodonta</taxon>
    </lineage>
</organism>
<reference evidence="18 19" key="1">
    <citation type="submission" date="2024-11" db="EMBL/GenBank/DDBJ databases">
        <title>Chromosome-level genome assembly of the freshwater bivalve Anodonta woodiana.</title>
        <authorList>
            <person name="Chen X."/>
        </authorList>
    </citation>
    <scope>NUCLEOTIDE SEQUENCE [LARGE SCALE GENOMIC DNA]</scope>
    <source>
        <strain evidence="18">MN2024</strain>
        <tissue evidence="18">Gills</tissue>
    </source>
</reference>
<name>A0ABD3USE3_SINWO</name>
<dbReference type="SUPFAM" id="SSF55811">
    <property type="entry name" value="Nudix"/>
    <property type="match status" value="1"/>
</dbReference>
<dbReference type="GO" id="GO:0140933">
    <property type="term" value="F:5'-(N(7)-methylguanosine 5'-triphospho)-[mRNA] hydrolase activity"/>
    <property type="evidence" value="ECO:0007669"/>
    <property type="project" value="UniProtKB-EC"/>
</dbReference>
<evidence type="ECO:0000313" key="18">
    <source>
        <dbReference type="EMBL" id="KAL3852422.1"/>
    </source>
</evidence>
<protein>
    <recommendedName>
        <fullName evidence="9">U8 snoRNA-decapping enzyme</fullName>
        <ecNumber evidence="8">3.6.1.64</ecNumber>
    </recommendedName>
    <alternativeName>
        <fullName evidence="12">IDP phosphatase</fullName>
    </alternativeName>
    <alternativeName>
        <fullName evidence="10">Inosine diphosphate phosphatase</fullName>
    </alternativeName>
    <alternativeName>
        <fullName evidence="11">Nucleoside diphosphate-linked moiety X motif 16</fullName>
    </alternativeName>
    <alternativeName>
        <fullName evidence="13">m7GpppN-mRNA hydrolase</fullName>
    </alternativeName>
</protein>
<proteinExistence type="inferred from homology"/>
<dbReference type="GO" id="GO:0005730">
    <property type="term" value="C:nucleolus"/>
    <property type="evidence" value="ECO:0007669"/>
    <property type="project" value="UniProtKB-SubCell"/>
</dbReference>
<evidence type="ECO:0000256" key="2">
    <source>
        <dbReference type="ARBA" id="ARBA00004604"/>
    </source>
</evidence>
<accession>A0ABD3USE3</accession>
<comment type="cofactor">
    <cofactor evidence="1">
        <name>Co(2+)</name>
        <dbReference type="ChEBI" id="CHEBI:48828"/>
    </cofactor>
</comment>
<gene>
    <name evidence="18" type="ORF">ACJMK2_016064</name>
</gene>
<dbReference type="GO" id="GO:0003723">
    <property type="term" value="F:RNA binding"/>
    <property type="evidence" value="ECO:0007669"/>
    <property type="project" value="UniProtKB-KW"/>
</dbReference>
<dbReference type="GO" id="GO:0009117">
    <property type="term" value="P:nucleotide metabolic process"/>
    <property type="evidence" value="ECO:0007669"/>
    <property type="project" value="UniProtKB-KW"/>
</dbReference>
<evidence type="ECO:0000256" key="16">
    <source>
        <dbReference type="ARBA" id="ARBA00048945"/>
    </source>
</evidence>
<dbReference type="InterPro" id="IPR015797">
    <property type="entry name" value="NUDIX_hydrolase-like_dom_sf"/>
</dbReference>
<dbReference type="GO" id="GO:1990003">
    <property type="term" value="F:IDP phosphatase activity"/>
    <property type="evidence" value="ECO:0007669"/>
    <property type="project" value="UniProtKB-EC"/>
</dbReference>
<evidence type="ECO:0000256" key="12">
    <source>
        <dbReference type="ARBA" id="ARBA00042015"/>
    </source>
</evidence>
<comment type="catalytic activity">
    <reaction evidence="16">
        <text>dIDP + H2O = dIMP + phosphate + H(+)</text>
        <dbReference type="Rhea" id="RHEA:35211"/>
        <dbReference type="ChEBI" id="CHEBI:15377"/>
        <dbReference type="ChEBI" id="CHEBI:15378"/>
        <dbReference type="ChEBI" id="CHEBI:43474"/>
        <dbReference type="ChEBI" id="CHEBI:61194"/>
        <dbReference type="ChEBI" id="CHEBI:62286"/>
        <dbReference type="EC" id="3.6.1.64"/>
    </reaction>
    <physiologicalReaction direction="left-to-right" evidence="16">
        <dbReference type="Rhea" id="RHEA:35212"/>
    </physiologicalReaction>
</comment>
<keyword evidence="19" id="KW-1185">Reference proteome</keyword>
<dbReference type="PROSITE" id="PS51462">
    <property type="entry name" value="NUDIX"/>
    <property type="match status" value="1"/>
</dbReference>
<evidence type="ECO:0000313" key="19">
    <source>
        <dbReference type="Proteomes" id="UP001634394"/>
    </source>
</evidence>
<dbReference type="PANTHER" id="PTHR31699">
    <property type="entry name" value="NUDIX T16 FAMILY MEMBER"/>
    <property type="match status" value="1"/>
</dbReference>
<comment type="catalytic activity">
    <reaction evidence="14">
        <text>a 5'-end (N(7)-methyl 5'-triphosphoguanosine)-ribonucleoside in mRNA + H2O = N(7)-methyl-GDP + a 5'-end phospho-ribonucleoside in mRNA + 2 H(+)</text>
        <dbReference type="Rhea" id="RHEA:67484"/>
        <dbReference type="Rhea" id="RHEA-COMP:15692"/>
        <dbReference type="Rhea" id="RHEA-COMP:17167"/>
        <dbReference type="ChEBI" id="CHEBI:15377"/>
        <dbReference type="ChEBI" id="CHEBI:15378"/>
        <dbReference type="ChEBI" id="CHEBI:63714"/>
        <dbReference type="ChEBI" id="CHEBI:138282"/>
        <dbReference type="ChEBI" id="CHEBI:156461"/>
        <dbReference type="EC" id="3.6.1.62"/>
    </reaction>
    <physiologicalReaction direction="left-to-right" evidence="14">
        <dbReference type="Rhea" id="RHEA:67485"/>
    </physiologicalReaction>
</comment>
<dbReference type="PANTHER" id="PTHR31699:SF1">
    <property type="entry name" value="U8 SNORNA-DECAPPING ENZYME"/>
    <property type="match status" value="1"/>
</dbReference>
<sequence>MADIGWGNLTNNEGYGRLGDTKDDYKILTYDDAKGNYSTYMHGAHAMFYSTHDFTLWDLYNTRAAILMQMRFDGLLGFPGGLIDQGEEDVVSGLNRELEEEIGLDLTRFCIKDENHLVSFLHEKKNLVLHFYAKEVSMIEFREIELKSLSAPDFGSEVMGVIRPPLFTMGDGKRGLPAFLTNSFAGNAREELVYAIRHLKLLTDTDLQESLKEFEELMKSKNSSE</sequence>
<evidence type="ECO:0000256" key="7">
    <source>
        <dbReference type="ARBA" id="ARBA00038173"/>
    </source>
</evidence>
<evidence type="ECO:0000256" key="1">
    <source>
        <dbReference type="ARBA" id="ARBA00001941"/>
    </source>
</evidence>
<keyword evidence="5" id="KW-0546">Nucleotide metabolism</keyword>